<dbReference type="AlphaFoldDB" id="A0A165ER15"/>
<evidence type="ECO:0000256" key="1">
    <source>
        <dbReference type="ARBA" id="ARBA00022723"/>
    </source>
</evidence>
<dbReference type="GO" id="GO:0003677">
    <property type="term" value="F:DNA binding"/>
    <property type="evidence" value="ECO:0007669"/>
    <property type="project" value="UniProtKB-KW"/>
</dbReference>
<keyword evidence="2" id="KW-0862">Zinc</keyword>
<dbReference type="EMBL" id="KV423996">
    <property type="protein sequence ID" value="KZT55360.1"/>
    <property type="molecule type" value="Genomic_DNA"/>
</dbReference>
<dbReference type="STRING" id="1353952.A0A165ER15"/>
<feature type="region of interest" description="Disordered" evidence="7">
    <location>
        <begin position="119"/>
        <end position="143"/>
    </location>
</feature>
<proteinExistence type="predicted"/>
<protein>
    <recommendedName>
        <fullName evidence="8">Xylanolytic transcriptional activator regulatory domain-containing protein</fullName>
    </recommendedName>
</protein>
<feature type="domain" description="Xylanolytic transcriptional activator regulatory" evidence="8">
    <location>
        <begin position="3"/>
        <end position="77"/>
    </location>
</feature>
<dbReference type="InterPro" id="IPR051615">
    <property type="entry name" value="Transcr_Regulatory_Elem"/>
</dbReference>
<dbReference type="OrthoDB" id="2154091at2759"/>
<dbReference type="PANTHER" id="PTHR31313">
    <property type="entry name" value="TY1 ENHANCER ACTIVATOR"/>
    <property type="match status" value="1"/>
</dbReference>
<dbReference type="InParanoid" id="A0A165ER15"/>
<sequence>MSARMMQSLGLHLDFRRNDLDLSWRDLSSGQKKLRLDVYWITYIQDKLWSLWMGRSAAVHDNERVPLPEVERETDEPRLVFRAYCQLMRVAGKILPTEDPTEQGQGKAVLDAHQLAHENGLPSDEASPLGLSLAQNPPQSALL</sequence>
<gene>
    <name evidence="9" type="ORF">CALCODRAFT_498712</name>
</gene>
<evidence type="ECO:0000256" key="7">
    <source>
        <dbReference type="SAM" id="MobiDB-lite"/>
    </source>
</evidence>
<keyword evidence="6" id="KW-0539">Nucleus</keyword>
<keyword evidence="10" id="KW-1185">Reference proteome</keyword>
<feature type="compositionally biased region" description="Polar residues" evidence="7">
    <location>
        <begin position="133"/>
        <end position="143"/>
    </location>
</feature>
<evidence type="ECO:0000313" key="10">
    <source>
        <dbReference type="Proteomes" id="UP000076842"/>
    </source>
</evidence>
<keyword evidence="5" id="KW-0804">Transcription</keyword>
<name>A0A165ER15_9BASI</name>
<dbReference type="Pfam" id="PF04082">
    <property type="entry name" value="Fungal_trans"/>
    <property type="match status" value="1"/>
</dbReference>
<keyword evidence="4" id="KW-0238">DNA-binding</keyword>
<dbReference type="PANTHER" id="PTHR31313:SF81">
    <property type="entry name" value="TY1 ENHANCER ACTIVATOR"/>
    <property type="match status" value="1"/>
</dbReference>
<evidence type="ECO:0000256" key="4">
    <source>
        <dbReference type="ARBA" id="ARBA00023125"/>
    </source>
</evidence>
<evidence type="ECO:0000313" key="9">
    <source>
        <dbReference type="EMBL" id="KZT55360.1"/>
    </source>
</evidence>
<evidence type="ECO:0000256" key="2">
    <source>
        <dbReference type="ARBA" id="ARBA00022833"/>
    </source>
</evidence>
<reference evidence="9 10" key="1">
    <citation type="journal article" date="2016" name="Mol. Biol. Evol.">
        <title>Comparative Genomics of Early-Diverging Mushroom-Forming Fungi Provides Insights into the Origins of Lignocellulose Decay Capabilities.</title>
        <authorList>
            <person name="Nagy L.G."/>
            <person name="Riley R."/>
            <person name="Tritt A."/>
            <person name="Adam C."/>
            <person name="Daum C."/>
            <person name="Floudas D."/>
            <person name="Sun H."/>
            <person name="Yadav J.S."/>
            <person name="Pangilinan J."/>
            <person name="Larsson K.H."/>
            <person name="Matsuura K."/>
            <person name="Barry K."/>
            <person name="Labutti K."/>
            <person name="Kuo R."/>
            <person name="Ohm R.A."/>
            <person name="Bhattacharya S.S."/>
            <person name="Shirouzu T."/>
            <person name="Yoshinaga Y."/>
            <person name="Martin F.M."/>
            <person name="Grigoriev I.V."/>
            <person name="Hibbett D.S."/>
        </authorList>
    </citation>
    <scope>NUCLEOTIDE SEQUENCE [LARGE SCALE GENOMIC DNA]</scope>
    <source>
        <strain evidence="9 10">HHB12733</strain>
    </source>
</reference>
<evidence type="ECO:0000256" key="6">
    <source>
        <dbReference type="ARBA" id="ARBA00023242"/>
    </source>
</evidence>
<evidence type="ECO:0000259" key="8">
    <source>
        <dbReference type="Pfam" id="PF04082"/>
    </source>
</evidence>
<dbReference type="GO" id="GO:0006351">
    <property type="term" value="P:DNA-templated transcription"/>
    <property type="evidence" value="ECO:0007669"/>
    <property type="project" value="InterPro"/>
</dbReference>
<dbReference type="Proteomes" id="UP000076842">
    <property type="component" value="Unassembled WGS sequence"/>
</dbReference>
<organism evidence="9 10">
    <name type="scientific">Calocera cornea HHB12733</name>
    <dbReference type="NCBI Taxonomy" id="1353952"/>
    <lineage>
        <taxon>Eukaryota</taxon>
        <taxon>Fungi</taxon>
        <taxon>Dikarya</taxon>
        <taxon>Basidiomycota</taxon>
        <taxon>Agaricomycotina</taxon>
        <taxon>Dacrymycetes</taxon>
        <taxon>Dacrymycetales</taxon>
        <taxon>Dacrymycetaceae</taxon>
        <taxon>Calocera</taxon>
    </lineage>
</organism>
<dbReference type="GO" id="GO:0008270">
    <property type="term" value="F:zinc ion binding"/>
    <property type="evidence" value="ECO:0007669"/>
    <property type="project" value="InterPro"/>
</dbReference>
<dbReference type="CDD" id="cd12148">
    <property type="entry name" value="fungal_TF_MHR"/>
    <property type="match status" value="1"/>
</dbReference>
<evidence type="ECO:0000256" key="3">
    <source>
        <dbReference type="ARBA" id="ARBA00023015"/>
    </source>
</evidence>
<accession>A0A165ER15</accession>
<dbReference type="InterPro" id="IPR007219">
    <property type="entry name" value="XnlR_reg_dom"/>
</dbReference>
<keyword evidence="3" id="KW-0805">Transcription regulation</keyword>
<evidence type="ECO:0000256" key="5">
    <source>
        <dbReference type="ARBA" id="ARBA00023163"/>
    </source>
</evidence>
<keyword evidence="1" id="KW-0479">Metal-binding</keyword>